<proteinExistence type="predicted"/>
<organism evidence="2 3">
    <name type="scientific">Lepraria finkii</name>
    <dbReference type="NCBI Taxonomy" id="1340010"/>
    <lineage>
        <taxon>Eukaryota</taxon>
        <taxon>Fungi</taxon>
        <taxon>Dikarya</taxon>
        <taxon>Ascomycota</taxon>
        <taxon>Pezizomycotina</taxon>
        <taxon>Lecanoromycetes</taxon>
        <taxon>OSLEUM clade</taxon>
        <taxon>Lecanoromycetidae</taxon>
        <taxon>Lecanorales</taxon>
        <taxon>Lecanorineae</taxon>
        <taxon>Stereocaulaceae</taxon>
        <taxon>Lepraria</taxon>
    </lineage>
</organism>
<gene>
    <name evidence="2" type="ORF">ABVK25_005655</name>
</gene>
<evidence type="ECO:0008006" key="4">
    <source>
        <dbReference type="Google" id="ProtNLM"/>
    </source>
</evidence>
<evidence type="ECO:0000313" key="2">
    <source>
        <dbReference type="EMBL" id="KAL2054116.1"/>
    </source>
</evidence>
<dbReference type="PANTHER" id="PTHR24030:SF0">
    <property type="entry name" value="PROTEIN CMSS1"/>
    <property type="match status" value="1"/>
</dbReference>
<dbReference type="EMBL" id="JBHFEH010000017">
    <property type="protein sequence ID" value="KAL2054116.1"/>
    <property type="molecule type" value="Genomic_DNA"/>
</dbReference>
<sequence>MSESYRSPLSRSPGPNDNAPSSSPSRTAKRKRSTKDDQEAMSIKPAKRKKAKKAKPDEDENLDLKQGLNLAIGKLDSRIQADYVAQRTKRFSSDLSLVELEDRHIPETAFRDTSEWERLRILQNMPDFLDHYSSRTEGGRSLSTASKKTGSPHTLVITSAGLRAADITRTLRTFQTKEAVVAKLFAKHIKLKDAIEYVKKTRMSIGVGTPSRIIDLLDAGALMSSKLERVVIDSSHIDQKKRGIFDMRETQQPLMLLLNRPELKTRYGGSSGTIQVLMY</sequence>
<evidence type="ECO:0000256" key="1">
    <source>
        <dbReference type="SAM" id="MobiDB-lite"/>
    </source>
</evidence>
<dbReference type="PANTHER" id="PTHR24030">
    <property type="entry name" value="PROTEIN CMSS1"/>
    <property type="match status" value="1"/>
</dbReference>
<dbReference type="InterPro" id="IPR027417">
    <property type="entry name" value="P-loop_NTPase"/>
</dbReference>
<dbReference type="Proteomes" id="UP001590951">
    <property type="component" value="Unassembled WGS sequence"/>
</dbReference>
<dbReference type="InterPro" id="IPR032704">
    <property type="entry name" value="Cms1"/>
</dbReference>
<feature type="compositionally biased region" description="Polar residues" evidence="1">
    <location>
        <begin position="1"/>
        <end position="26"/>
    </location>
</feature>
<feature type="region of interest" description="Disordered" evidence="1">
    <location>
        <begin position="1"/>
        <end position="62"/>
    </location>
</feature>
<keyword evidence="3" id="KW-1185">Reference proteome</keyword>
<dbReference type="Pfam" id="PF14617">
    <property type="entry name" value="CMS1"/>
    <property type="match status" value="1"/>
</dbReference>
<name>A0ABR4B8C8_9LECA</name>
<protein>
    <recommendedName>
        <fullName evidence="4">U3-containing 90S pre-ribosomal complex subunit-domain containing protein</fullName>
    </recommendedName>
</protein>
<reference evidence="2 3" key="1">
    <citation type="submission" date="2024-09" db="EMBL/GenBank/DDBJ databases">
        <title>Rethinking Asexuality: The Enigmatic Case of Functional Sexual Genes in Lepraria (Stereocaulaceae).</title>
        <authorList>
            <person name="Doellman M."/>
            <person name="Sun Y."/>
            <person name="Barcenas-Pena A."/>
            <person name="Lumbsch H.T."/>
            <person name="Grewe F."/>
        </authorList>
    </citation>
    <scope>NUCLEOTIDE SEQUENCE [LARGE SCALE GENOMIC DNA]</scope>
    <source>
        <strain evidence="2 3">Grewe 0041</strain>
    </source>
</reference>
<comment type="caution">
    <text evidence="2">The sequence shown here is derived from an EMBL/GenBank/DDBJ whole genome shotgun (WGS) entry which is preliminary data.</text>
</comment>
<accession>A0ABR4B8C8</accession>
<dbReference type="Gene3D" id="3.40.50.300">
    <property type="entry name" value="P-loop containing nucleotide triphosphate hydrolases"/>
    <property type="match status" value="1"/>
</dbReference>
<evidence type="ECO:0000313" key="3">
    <source>
        <dbReference type="Proteomes" id="UP001590951"/>
    </source>
</evidence>